<organism evidence="3 4">
    <name type="scientific">Maricaulis virginensis</name>
    <dbReference type="NCBI Taxonomy" id="144022"/>
    <lineage>
        <taxon>Bacteria</taxon>
        <taxon>Pseudomonadati</taxon>
        <taxon>Pseudomonadota</taxon>
        <taxon>Alphaproteobacteria</taxon>
        <taxon>Maricaulales</taxon>
        <taxon>Maricaulaceae</taxon>
        <taxon>Maricaulis</taxon>
    </lineage>
</organism>
<dbReference type="AlphaFoldDB" id="A0A9W6IMI6"/>
<dbReference type="Gene3D" id="3.40.50.1820">
    <property type="entry name" value="alpha/beta hydrolase"/>
    <property type="match status" value="1"/>
</dbReference>
<evidence type="ECO:0000313" key="3">
    <source>
        <dbReference type="EMBL" id="GLK52267.1"/>
    </source>
</evidence>
<dbReference type="GO" id="GO:0052689">
    <property type="term" value="F:carboxylic ester hydrolase activity"/>
    <property type="evidence" value="ECO:0007669"/>
    <property type="project" value="UniProtKB-ARBA"/>
</dbReference>
<feature type="domain" description="KANL3/Tex30 alpha/beta hydrolase-like" evidence="2">
    <location>
        <begin position="41"/>
        <end position="204"/>
    </location>
</feature>
<evidence type="ECO:0000259" key="2">
    <source>
        <dbReference type="Pfam" id="PF20408"/>
    </source>
</evidence>
<dbReference type="PANTHER" id="PTHR22946">
    <property type="entry name" value="DIENELACTONE HYDROLASE DOMAIN-CONTAINING PROTEIN-RELATED"/>
    <property type="match status" value="1"/>
</dbReference>
<comment type="caution">
    <text evidence="3">The sequence shown here is derived from an EMBL/GenBank/DDBJ whole genome shotgun (WGS) entry which is preliminary data.</text>
</comment>
<dbReference type="InterPro" id="IPR029058">
    <property type="entry name" value="AB_hydrolase_fold"/>
</dbReference>
<protein>
    <submittedName>
        <fullName evidence="3">Hydrolase</fullName>
    </submittedName>
</protein>
<reference evidence="3" key="2">
    <citation type="submission" date="2023-01" db="EMBL/GenBank/DDBJ databases">
        <authorList>
            <person name="Sun Q."/>
            <person name="Evtushenko L."/>
        </authorList>
    </citation>
    <scope>NUCLEOTIDE SEQUENCE</scope>
    <source>
        <strain evidence="3">VKM B-1513</strain>
    </source>
</reference>
<reference evidence="3" key="1">
    <citation type="journal article" date="2014" name="Int. J. Syst. Evol. Microbiol.">
        <title>Complete genome sequence of Corynebacterium casei LMG S-19264T (=DSM 44701T), isolated from a smear-ripened cheese.</title>
        <authorList>
            <consortium name="US DOE Joint Genome Institute (JGI-PGF)"/>
            <person name="Walter F."/>
            <person name="Albersmeier A."/>
            <person name="Kalinowski J."/>
            <person name="Ruckert C."/>
        </authorList>
    </citation>
    <scope>NUCLEOTIDE SEQUENCE</scope>
    <source>
        <strain evidence="3">VKM B-1513</strain>
    </source>
</reference>
<gene>
    <name evidence="3" type="ORF">GCM10017621_17750</name>
</gene>
<name>A0A9W6IMI6_9PROT</name>
<dbReference type="InterPro" id="IPR046879">
    <property type="entry name" value="KANL3/Tex30_Abhydrolase"/>
</dbReference>
<keyword evidence="4" id="KW-1185">Reference proteome</keyword>
<dbReference type="EMBL" id="BSFE01000004">
    <property type="protein sequence ID" value="GLK52267.1"/>
    <property type="molecule type" value="Genomic_DNA"/>
</dbReference>
<dbReference type="SUPFAM" id="SSF53474">
    <property type="entry name" value="alpha/beta-Hydrolases"/>
    <property type="match status" value="1"/>
</dbReference>
<accession>A0A9W6IMI6</accession>
<proteinExistence type="predicted"/>
<keyword evidence="1 3" id="KW-0378">Hydrolase</keyword>
<dbReference type="RefSeq" id="WP_271186636.1">
    <property type="nucleotide sequence ID" value="NZ_BSFE01000004.1"/>
</dbReference>
<evidence type="ECO:0000313" key="4">
    <source>
        <dbReference type="Proteomes" id="UP001143486"/>
    </source>
</evidence>
<dbReference type="InterPro" id="IPR050261">
    <property type="entry name" value="FrsA_esterase"/>
</dbReference>
<sequence length="232" mass="24501">MIAPTLSATDAEGSPHRHVDVSIPPLDLPGLLRMPETAVGLIIFAHGSGSSRFSPRNNHVAEALGRAGFATLLFDLLSSGEEADRRNVFDIPVLARRVCHAIDWAVAATPATGLPIGLFGASTGSAAALTAAAARPEAVAAIVSRGGRPDLAMAVLDKVRAPTLLLVGSRDGEVLRLNQMAHARLREPKRLQVIPGASHLFSEPGTLDMVINAATVWFRRFCTRPQDRKGSG</sequence>
<evidence type="ECO:0000256" key="1">
    <source>
        <dbReference type="ARBA" id="ARBA00022801"/>
    </source>
</evidence>
<dbReference type="Pfam" id="PF20408">
    <property type="entry name" value="Abhydrolase_11"/>
    <property type="match status" value="1"/>
</dbReference>
<dbReference type="Proteomes" id="UP001143486">
    <property type="component" value="Unassembled WGS sequence"/>
</dbReference>
<dbReference type="PANTHER" id="PTHR22946:SF9">
    <property type="entry name" value="POLYKETIDE TRANSFERASE AF380"/>
    <property type="match status" value="1"/>
</dbReference>